<keyword evidence="1" id="KW-0723">Serine/threonine-protein kinase</keyword>
<evidence type="ECO:0000256" key="2">
    <source>
        <dbReference type="ARBA" id="ARBA00022679"/>
    </source>
</evidence>
<evidence type="ECO:0000256" key="4">
    <source>
        <dbReference type="ARBA" id="ARBA00022777"/>
    </source>
</evidence>
<keyword evidence="4" id="KW-0418">Kinase</keyword>
<name>A0A1Z4VU80_9GAMM</name>
<organism evidence="5 6">
    <name type="scientific">Thiohalobacter thiocyanaticus</name>
    <dbReference type="NCBI Taxonomy" id="585455"/>
    <lineage>
        <taxon>Bacteria</taxon>
        <taxon>Pseudomonadati</taxon>
        <taxon>Pseudomonadota</taxon>
        <taxon>Gammaproteobacteria</taxon>
        <taxon>Thiohalobacterales</taxon>
        <taxon>Thiohalobacteraceae</taxon>
        <taxon>Thiohalobacter</taxon>
    </lineage>
</organism>
<dbReference type="Pfam" id="PF03618">
    <property type="entry name" value="Kinase-PPPase"/>
    <property type="match status" value="1"/>
</dbReference>
<reference evidence="5 6" key="1">
    <citation type="submission" date="2017-05" db="EMBL/GenBank/DDBJ databases">
        <title>Thiocyanate degradation by Thiohalobacter thiocyanaticus FOKN1.</title>
        <authorList>
            <person name="Oshiki M."/>
            <person name="Fukushima T."/>
            <person name="Kawano S."/>
            <person name="Nakagawa J."/>
        </authorList>
    </citation>
    <scope>NUCLEOTIDE SEQUENCE [LARGE SCALE GENOMIC DNA]</scope>
    <source>
        <strain evidence="5 6">FOKN1</strain>
    </source>
</reference>
<sequence>MTGSKMSDETPYPVFLLSDHTGITVEKLARSLLSQFTGLEFDIHTIPFVDTAAALCSAVDRIDASAEAAGVPPLVFATLIDAPLREQLRGCRGTVFDIYAVLLGPVAEALHAEATPRRGQTHGGADNGYLDRIGALEFALATDDGVAVKRYQDADLILIGLSRSGKTPTSLYLALQYGLRAANDPLTEEDLDSPQLPGRLRSFRHKLIALRIEPERLHRVREQRRPGSRYASLEQCRREVRQFETMLAGLDIPVLDSSRMSIEELAASVVRMVRSEE</sequence>
<dbReference type="EMBL" id="AP018052">
    <property type="protein sequence ID" value="BAZ94754.1"/>
    <property type="molecule type" value="Genomic_DNA"/>
</dbReference>
<evidence type="ECO:0000256" key="1">
    <source>
        <dbReference type="ARBA" id="ARBA00022527"/>
    </source>
</evidence>
<dbReference type="GO" id="GO:0005524">
    <property type="term" value="F:ATP binding"/>
    <property type="evidence" value="ECO:0007669"/>
    <property type="project" value="InterPro"/>
</dbReference>
<evidence type="ECO:0000313" key="6">
    <source>
        <dbReference type="Proteomes" id="UP000218765"/>
    </source>
</evidence>
<evidence type="ECO:0000313" key="5">
    <source>
        <dbReference type="EMBL" id="BAZ94754.1"/>
    </source>
</evidence>
<dbReference type="PANTHER" id="PTHR31756:SF3">
    <property type="entry name" value="PYRUVATE, PHOSPHATE DIKINASE REGULATORY PROTEIN 1, CHLOROPLASTIC"/>
    <property type="match status" value="1"/>
</dbReference>
<keyword evidence="6" id="KW-1185">Reference proteome</keyword>
<keyword evidence="2" id="KW-0808">Transferase</keyword>
<dbReference type="AlphaFoldDB" id="A0A1Z4VU80"/>
<dbReference type="NCBIfam" id="NF003742">
    <property type="entry name" value="PRK05339.1"/>
    <property type="match status" value="1"/>
</dbReference>
<protein>
    <submittedName>
        <fullName evidence="5">Putative phosphoenolpyruvate synthase regulatory protein</fullName>
    </submittedName>
</protein>
<dbReference type="InterPro" id="IPR005177">
    <property type="entry name" value="Kinase-pyrophosphorylase"/>
</dbReference>
<keyword evidence="5" id="KW-0670">Pyruvate</keyword>
<keyword evidence="3" id="KW-0547">Nucleotide-binding</keyword>
<gene>
    <name evidence="5" type="ORF">FOKN1_2380</name>
</gene>
<dbReference type="GO" id="GO:0004674">
    <property type="term" value="F:protein serine/threonine kinase activity"/>
    <property type="evidence" value="ECO:0007669"/>
    <property type="project" value="UniProtKB-KW"/>
</dbReference>
<dbReference type="PANTHER" id="PTHR31756">
    <property type="entry name" value="PYRUVATE, PHOSPHATE DIKINASE REGULATORY PROTEIN 1, CHLOROPLASTIC"/>
    <property type="match status" value="1"/>
</dbReference>
<evidence type="ECO:0000256" key="3">
    <source>
        <dbReference type="ARBA" id="ARBA00022741"/>
    </source>
</evidence>
<accession>A0A1Z4VU80</accession>
<proteinExistence type="predicted"/>
<dbReference type="Proteomes" id="UP000218765">
    <property type="component" value="Chromosome"/>
</dbReference>
<dbReference type="KEGG" id="ttc:FOKN1_2380"/>